<proteinExistence type="predicted"/>
<evidence type="ECO:0000313" key="2">
    <source>
        <dbReference type="EMBL" id="GAF88075.1"/>
    </source>
</evidence>
<dbReference type="AlphaFoldDB" id="X0UHU0"/>
<gene>
    <name evidence="2" type="ORF">S01H1_20555</name>
</gene>
<organism evidence="2">
    <name type="scientific">marine sediment metagenome</name>
    <dbReference type="NCBI Taxonomy" id="412755"/>
    <lineage>
        <taxon>unclassified sequences</taxon>
        <taxon>metagenomes</taxon>
        <taxon>ecological metagenomes</taxon>
    </lineage>
</organism>
<protein>
    <submittedName>
        <fullName evidence="2">Uncharacterized protein</fullName>
    </submittedName>
</protein>
<feature type="compositionally biased region" description="Polar residues" evidence="1">
    <location>
        <begin position="89"/>
        <end position="98"/>
    </location>
</feature>
<name>X0UHU0_9ZZZZ</name>
<comment type="caution">
    <text evidence="2">The sequence shown here is derived from an EMBL/GenBank/DDBJ whole genome shotgun (WGS) entry which is preliminary data.</text>
</comment>
<feature type="non-terminal residue" evidence="2">
    <location>
        <position position="131"/>
    </location>
</feature>
<accession>X0UHU0</accession>
<dbReference type="EMBL" id="BARS01011265">
    <property type="protein sequence ID" value="GAF88075.1"/>
    <property type="molecule type" value="Genomic_DNA"/>
</dbReference>
<evidence type="ECO:0000256" key="1">
    <source>
        <dbReference type="SAM" id="MobiDB-lite"/>
    </source>
</evidence>
<feature type="compositionally biased region" description="Basic and acidic residues" evidence="1">
    <location>
        <begin position="102"/>
        <end position="118"/>
    </location>
</feature>
<sequence length="131" mass="15226">MTIETIKRHQLRGDAELARQIRAEFAAGRNTRTGIEVDNLWARCRRCIYYRGDRCAEIDLHPEEPDLHQLLTRSDLRCRLWSAGSQIQRGLPATSTSEEMVDEMHRQGTTRSRGERKAARNTHRRGRRGTQ</sequence>
<feature type="compositionally biased region" description="Basic residues" evidence="1">
    <location>
        <begin position="119"/>
        <end position="131"/>
    </location>
</feature>
<feature type="region of interest" description="Disordered" evidence="1">
    <location>
        <begin position="89"/>
        <end position="131"/>
    </location>
</feature>
<reference evidence="2" key="1">
    <citation type="journal article" date="2014" name="Front. Microbiol.">
        <title>High frequency of phylogenetically diverse reductive dehalogenase-homologous genes in deep subseafloor sedimentary metagenomes.</title>
        <authorList>
            <person name="Kawai M."/>
            <person name="Futagami T."/>
            <person name="Toyoda A."/>
            <person name="Takaki Y."/>
            <person name="Nishi S."/>
            <person name="Hori S."/>
            <person name="Arai W."/>
            <person name="Tsubouchi T."/>
            <person name="Morono Y."/>
            <person name="Uchiyama I."/>
            <person name="Ito T."/>
            <person name="Fujiyama A."/>
            <person name="Inagaki F."/>
            <person name="Takami H."/>
        </authorList>
    </citation>
    <scope>NUCLEOTIDE SEQUENCE</scope>
    <source>
        <strain evidence="2">Expedition CK06-06</strain>
    </source>
</reference>